<reference evidence="1 2" key="1">
    <citation type="journal article" date="2024" name="Plant Biotechnol. J.">
        <title>Dendrobium thyrsiflorum genome and its molecular insights into genes involved in important horticultural traits.</title>
        <authorList>
            <person name="Chen B."/>
            <person name="Wang J.Y."/>
            <person name="Zheng P.J."/>
            <person name="Li K.L."/>
            <person name="Liang Y.M."/>
            <person name="Chen X.F."/>
            <person name="Zhang C."/>
            <person name="Zhao X."/>
            <person name="He X."/>
            <person name="Zhang G.Q."/>
            <person name="Liu Z.J."/>
            <person name="Xu Q."/>
        </authorList>
    </citation>
    <scope>NUCLEOTIDE SEQUENCE [LARGE SCALE GENOMIC DNA]</scope>
    <source>
        <strain evidence="1">GZMU011</strain>
    </source>
</reference>
<evidence type="ECO:0000313" key="2">
    <source>
        <dbReference type="Proteomes" id="UP001552299"/>
    </source>
</evidence>
<dbReference type="AlphaFoldDB" id="A0ABD0VPD4"/>
<comment type="caution">
    <text evidence="1">The sequence shown here is derived from an EMBL/GenBank/DDBJ whole genome shotgun (WGS) entry which is preliminary data.</text>
</comment>
<evidence type="ECO:0000313" key="1">
    <source>
        <dbReference type="EMBL" id="KAL0924403.1"/>
    </source>
</evidence>
<dbReference type="Proteomes" id="UP001552299">
    <property type="component" value="Unassembled WGS sequence"/>
</dbReference>
<sequence length="71" mass="8310">MKCFQIQEIPKANNQANVQSLKKGTFGKRWTRNCRRCMDEELGRQMRALIAPISSKWGFYGRNHRTLAPIK</sequence>
<name>A0ABD0VPD4_DENTH</name>
<keyword evidence="2" id="KW-1185">Reference proteome</keyword>
<gene>
    <name evidence="1" type="ORF">M5K25_005231</name>
</gene>
<accession>A0ABD0VPD4</accession>
<dbReference type="EMBL" id="JANQDX010000005">
    <property type="protein sequence ID" value="KAL0924403.1"/>
    <property type="molecule type" value="Genomic_DNA"/>
</dbReference>
<protein>
    <submittedName>
        <fullName evidence="1">Uncharacterized protein</fullName>
    </submittedName>
</protein>
<proteinExistence type="predicted"/>
<organism evidence="1 2">
    <name type="scientific">Dendrobium thyrsiflorum</name>
    <name type="common">Pinecone-like raceme dendrobium</name>
    <name type="synonym">Orchid</name>
    <dbReference type="NCBI Taxonomy" id="117978"/>
    <lineage>
        <taxon>Eukaryota</taxon>
        <taxon>Viridiplantae</taxon>
        <taxon>Streptophyta</taxon>
        <taxon>Embryophyta</taxon>
        <taxon>Tracheophyta</taxon>
        <taxon>Spermatophyta</taxon>
        <taxon>Magnoliopsida</taxon>
        <taxon>Liliopsida</taxon>
        <taxon>Asparagales</taxon>
        <taxon>Orchidaceae</taxon>
        <taxon>Epidendroideae</taxon>
        <taxon>Malaxideae</taxon>
        <taxon>Dendrobiinae</taxon>
        <taxon>Dendrobium</taxon>
    </lineage>
</organism>